<reference evidence="1 2" key="1">
    <citation type="submission" date="2019-02" db="EMBL/GenBank/DDBJ databases">
        <authorList>
            <person name="Li Y."/>
        </authorList>
    </citation>
    <scope>NUCLEOTIDE SEQUENCE [LARGE SCALE GENOMIC DNA]</scope>
    <source>
        <strain evidence="1 2">30C10-4-7</strain>
    </source>
</reference>
<dbReference type="AlphaFoldDB" id="A0A4Q6XJT5"/>
<dbReference type="EMBL" id="SGIT01000002">
    <property type="protein sequence ID" value="RZF60083.1"/>
    <property type="molecule type" value="Genomic_DNA"/>
</dbReference>
<proteinExistence type="predicted"/>
<keyword evidence="2" id="KW-1185">Reference proteome</keyword>
<dbReference type="Proteomes" id="UP000292855">
    <property type="component" value="Unassembled WGS sequence"/>
</dbReference>
<comment type="caution">
    <text evidence="1">The sequence shown here is derived from an EMBL/GenBank/DDBJ whole genome shotgun (WGS) entry which is preliminary data.</text>
</comment>
<evidence type="ECO:0000313" key="2">
    <source>
        <dbReference type="Proteomes" id="UP000292855"/>
    </source>
</evidence>
<sequence length="95" mass="10951">MKNIVLALIFAGLCFVSCEKKETLTDDNDQISVETITYQNKEYPKETLFELMSKSTGEQIDRLDYDPVKEVFLIKGHAIELVPSKYIQFELLSKN</sequence>
<protein>
    <submittedName>
        <fullName evidence="1">Uncharacterized protein</fullName>
    </submittedName>
</protein>
<dbReference type="OrthoDB" id="277821at2"/>
<gene>
    <name evidence="1" type="ORF">EWE74_13260</name>
</gene>
<organism evidence="1 2">
    <name type="scientific">Sphingobacterium corticibacterium</name>
    <dbReference type="NCBI Taxonomy" id="2484746"/>
    <lineage>
        <taxon>Bacteria</taxon>
        <taxon>Pseudomonadati</taxon>
        <taxon>Bacteroidota</taxon>
        <taxon>Sphingobacteriia</taxon>
        <taxon>Sphingobacteriales</taxon>
        <taxon>Sphingobacteriaceae</taxon>
        <taxon>Sphingobacterium</taxon>
    </lineage>
</organism>
<accession>A0A4Q6XJT5</accession>
<dbReference type="RefSeq" id="WP_130142001.1">
    <property type="nucleotide sequence ID" value="NZ_SGIT01000002.1"/>
</dbReference>
<name>A0A4Q6XJT5_9SPHI</name>
<evidence type="ECO:0000313" key="1">
    <source>
        <dbReference type="EMBL" id="RZF60083.1"/>
    </source>
</evidence>